<keyword evidence="3" id="KW-1185">Reference proteome</keyword>
<keyword evidence="1" id="KW-1133">Transmembrane helix</keyword>
<gene>
    <name evidence="2" type="ORF">D8M04_07355</name>
</gene>
<feature type="transmembrane region" description="Helical" evidence="1">
    <location>
        <begin position="136"/>
        <end position="160"/>
    </location>
</feature>
<feature type="transmembrane region" description="Helical" evidence="1">
    <location>
        <begin position="110"/>
        <end position="129"/>
    </location>
</feature>
<evidence type="ECO:0000256" key="1">
    <source>
        <dbReference type="SAM" id="Phobius"/>
    </source>
</evidence>
<dbReference type="AlphaFoldDB" id="A0A498DGD2"/>
<dbReference type="EMBL" id="RCHR01000002">
    <property type="protein sequence ID" value="RLL47001.1"/>
    <property type="molecule type" value="Genomic_DNA"/>
</dbReference>
<evidence type="ECO:0000313" key="3">
    <source>
        <dbReference type="Proteomes" id="UP000270219"/>
    </source>
</evidence>
<feature type="transmembrane region" description="Helical" evidence="1">
    <location>
        <begin position="258"/>
        <end position="285"/>
    </location>
</feature>
<dbReference type="PANTHER" id="PTHR37814:SF1">
    <property type="entry name" value="MEMBRANE PROTEIN"/>
    <property type="match status" value="1"/>
</dbReference>
<keyword evidence="1" id="KW-0472">Membrane</keyword>
<feature type="transmembrane region" description="Helical" evidence="1">
    <location>
        <begin position="78"/>
        <end position="104"/>
    </location>
</feature>
<feature type="transmembrane region" description="Helical" evidence="1">
    <location>
        <begin position="216"/>
        <end position="238"/>
    </location>
</feature>
<dbReference type="RefSeq" id="WP_121522252.1">
    <property type="nucleotide sequence ID" value="NZ_RCHR01000002.1"/>
</dbReference>
<protein>
    <recommendedName>
        <fullName evidence="4">Membrane protein YkvI</fullName>
    </recommendedName>
</protein>
<dbReference type="OrthoDB" id="4424890at2"/>
<dbReference type="Proteomes" id="UP000270219">
    <property type="component" value="Unassembled WGS sequence"/>
</dbReference>
<keyword evidence="1" id="KW-0812">Transmembrane</keyword>
<comment type="caution">
    <text evidence="2">The sequence shown here is derived from an EMBL/GenBank/DDBJ whole genome shotgun (WGS) entry which is preliminary data.</text>
</comment>
<feature type="transmembrane region" description="Helical" evidence="1">
    <location>
        <begin position="33"/>
        <end position="58"/>
    </location>
</feature>
<sequence>MKNIIKISMAFTGVIVGAGFASGQEVLQYFTSFGILGTIGAIIATALFASVGMILVWLGSHTQTDSHRDVIYRISGRFLGTVIDYIIIFTLFGVGVVMIAGAGSNLNQQFGLPVIVGTTLMTLLCLLTGMLKVDRVVAVIGSITPFLVLFVVIISIYSFVTMDGTYASLNATAEAVPTTLPNWFVSAINYVSFNVAVGASMAIVMGGVEKSEKQAALGGLFGGLVIGILIILSHLAIFSKVEDVAGMDMPMLGIVNQLSPMLGLIMSIVIFGMIFNTAISMFFSFTARFVKTETKNFKIAFSIIMAVGYLFSFVGFTDLVANFYPLIGYLGLVLIAVLFVSPYIIKKQEKQKELEQSAVHEGYDKKIGL</sequence>
<dbReference type="PANTHER" id="PTHR37814">
    <property type="entry name" value="CONSERVED MEMBRANE PROTEIN"/>
    <property type="match status" value="1"/>
</dbReference>
<feature type="transmembrane region" description="Helical" evidence="1">
    <location>
        <begin position="297"/>
        <end position="317"/>
    </location>
</feature>
<evidence type="ECO:0008006" key="4">
    <source>
        <dbReference type="Google" id="ProtNLM"/>
    </source>
</evidence>
<name>A0A498DGD2_9BACI</name>
<dbReference type="Gene3D" id="1.20.1740.10">
    <property type="entry name" value="Amino acid/polyamine transporter I"/>
    <property type="match status" value="1"/>
</dbReference>
<accession>A0A498DGD2</accession>
<organism evidence="2 3">
    <name type="scientific">Oceanobacillus piezotolerans</name>
    <dbReference type="NCBI Taxonomy" id="2448030"/>
    <lineage>
        <taxon>Bacteria</taxon>
        <taxon>Bacillati</taxon>
        <taxon>Bacillota</taxon>
        <taxon>Bacilli</taxon>
        <taxon>Bacillales</taxon>
        <taxon>Bacillaceae</taxon>
        <taxon>Oceanobacillus</taxon>
    </lineage>
</organism>
<reference evidence="2 3" key="1">
    <citation type="submission" date="2018-10" db="EMBL/GenBank/DDBJ databases">
        <title>Oceanobacillus sp. YLB-02 draft genome.</title>
        <authorList>
            <person name="Yu L."/>
        </authorList>
    </citation>
    <scope>NUCLEOTIDE SEQUENCE [LARGE SCALE GENOMIC DNA]</scope>
    <source>
        <strain evidence="2 3">YLB-02</strain>
    </source>
</reference>
<proteinExistence type="predicted"/>
<dbReference type="InterPro" id="IPR038728">
    <property type="entry name" value="YkvI-like"/>
</dbReference>
<feature type="transmembrane region" description="Helical" evidence="1">
    <location>
        <begin position="323"/>
        <end position="345"/>
    </location>
</feature>
<feature type="transmembrane region" description="Helical" evidence="1">
    <location>
        <begin position="180"/>
        <end position="204"/>
    </location>
</feature>
<evidence type="ECO:0000313" key="2">
    <source>
        <dbReference type="EMBL" id="RLL47001.1"/>
    </source>
</evidence>